<comment type="caution">
    <text evidence="2">The sequence shown here is derived from an EMBL/GenBank/DDBJ whole genome shotgun (WGS) entry which is preliminary data.</text>
</comment>
<keyword evidence="3" id="KW-1185">Reference proteome</keyword>
<name>A0AAV6YCT6_9LAMI</name>
<feature type="compositionally biased region" description="Basic and acidic residues" evidence="1">
    <location>
        <begin position="95"/>
        <end position="104"/>
    </location>
</feature>
<dbReference type="AlphaFoldDB" id="A0AAV6YCT6"/>
<sequence length="126" mass="13958">MKNEILKGLAKSISSAGIATTNRHHLLHRNNVQYPAQFYHALRRSHPPTHHHHSISIIQIQSSISPKSMADESKKMDIQAEKDESIMMTTLSVTESKEEKETEKSTPSIPPLSEKPLLGIAAAADV</sequence>
<evidence type="ECO:0000256" key="1">
    <source>
        <dbReference type="SAM" id="MobiDB-lite"/>
    </source>
</evidence>
<proteinExistence type="predicted"/>
<organism evidence="2 3">
    <name type="scientific">Buddleja alternifolia</name>
    <dbReference type="NCBI Taxonomy" id="168488"/>
    <lineage>
        <taxon>Eukaryota</taxon>
        <taxon>Viridiplantae</taxon>
        <taxon>Streptophyta</taxon>
        <taxon>Embryophyta</taxon>
        <taxon>Tracheophyta</taxon>
        <taxon>Spermatophyta</taxon>
        <taxon>Magnoliopsida</taxon>
        <taxon>eudicotyledons</taxon>
        <taxon>Gunneridae</taxon>
        <taxon>Pentapetalae</taxon>
        <taxon>asterids</taxon>
        <taxon>lamiids</taxon>
        <taxon>Lamiales</taxon>
        <taxon>Scrophulariaceae</taxon>
        <taxon>Buddlejeae</taxon>
        <taxon>Buddleja</taxon>
    </lineage>
</organism>
<evidence type="ECO:0000313" key="2">
    <source>
        <dbReference type="EMBL" id="KAG8391565.1"/>
    </source>
</evidence>
<reference evidence="2" key="1">
    <citation type="submission" date="2019-10" db="EMBL/GenBank/DDBJ databases">
        <authorList>
            <person name="Zhang R."/>
            <person name="Pan Y."/>
            <person name="Wang J."/>
            <person name="Ma R."/>
            <person name="Yu S."/>
        </authorList>
    </citation>
    <scope>NUCLEOTIDE SEQUENCE</scope>
    <source>
        <strain evidence="2">LA-IB0</strain>
        <tissue evidence="2">Leaf</tissue>
    </source>
</reference>
<feature type="region of interest" description="Disordered" evidence="1">
    <location>
        <begin position="92"/>
        <end position="126"/>
    </location>
</feature>
<evidence type="ECO:0000313" key="3">
    <source>
        <dbReference type="Proteomes" id="UP000826271"/>
    </source>
</evidence>
<dbReference type="Proteomes" id="UP000826271">
    <property type="component" value="Unassembled WGS sequence"/>
</dbReference>
<gene>
    <name evidence="2" type="ORF">BUALT_Bualt01G0200800</name>
</gene>
<dbReference type="EMBL" id="WHWC01000001">
    <property type="protein sequence ID" value="KAG8391565.1"/>
    <property type="molecule type" value="Genomic_DNA"/>
</dbReference>
<accession>A0AAV6YCT6</accession>
<protein>
    <submittedName>
        <fullName evidence="2">Uncharacterized protein</fullName>
    </submittedName>
</protein>